<protein>
    <submittedName>
        <fullName evidence="1">Uncharacterized protein</fullName>
    </submittedName>
</protein>
<comment type="caution">
    <text evidence="1">The sequence shown here is derived from an EMBL/GenBank/DDBJ whole genome shotgun (WGS) entry which is preliminary data.</text>
</comment>
<dbReference type="AlphaFoldDB" id="A0A645H0J5"/>
<sequence>MPVKDIELSCFLADIQEPAIHAVAHPVHLFHYSSGTVACNHVVVDIVDYFVIVFMTSGKKMNLMSLSFKSFREFGYMGCNPSNAY</sequence>
<name>A0A645H0J5_9ZZZZ</name>
<organism evidence="1">
    <name type="scientific">bioreactor metagenome</name>
    <dbReference type="NCBI Taxonomy" id="1076179"/>
    <lineage>
        <taxon>unclassified sequences</taxon>
        <taxon>metagenomes</taxon>
        <taxon>ecological metagenomes</taxon>
    </lineage>
</organism>
<dbReference type="EMBL" id="VSSQ01080069">
    <property type="protein sequence ID" value="MPN29393.1"/>
    <property type="molecule type" value="Genomic_DNA"/>
</dbReference>
<proteinExistence type="predicted"/>
<reference evidence="1" key="1">
    <citation type="submission" date="2019-08" db="EMBL/GenBank/DDBJ databases">
        <authorList>
            <person name="Kucharzyk K."/>
            <person name="Murdoch R.W."/>
            <person name="Higgins S."/>
            <person name="Loffler F."/>
        </authorList>
    </citation>
    <scope>NUCLEOTIDE SEQUENCE</scope>
</reference>
<gene>
    <name evidence="1" type="ORF">SDC9_176846</name>
</gene>
<accession>A0A645H0J5</accession>
<evidence type="ECO:0000313" key="1">
    <source>
        <dbReference type="EMBL" id="MPN29393.1"/>
    </source>
</evidence>